<evidence type="ECO:0000313" key="2">
    <source>
        <dbReference type="Proteomes" id="UP001153269"/>
    </source>
</evidence>
<dbReference type="Proteomes" id="UP001153269">
    <property type="component" value="Unassembled WGS sequence"/>
</dbReference>
<gene>
    <name evidence="1" type="ORF">PLEPLA_LOCUS42952</name>
</gene>
<comment type="caution">
    <text evidence="1">The sequence shown here is derived from an EMBL/GenBank/DDBJ whole genome shotgun (WGS) entry which is preliminary data.</text>
</comment>
<sequence>MSMGSSFHHLRARTANSRDFVEWLGVKEQQADWPMKEWTGWGVRFNHVLEVDWTQIRLQHGTQLEADAGSHWKPVKGAEERSSVMGGPALTPASSHTDTIIGSQVYAPVPCQIELNGAEQEFNDNALR</sequence>
<proteinExistence type="predicted"/>
<evidence type="ECO:0000313" key="1">
    <source>
        <dbReference type="EMBL" id="CAB1455181.1"/>
    </source>
</evidence>
<organism evidence="1 2">
    <name type="scientific">Pleuronectes platessa</name>
    <name type="common">European plaice</name>
    <dbReference type="NCBI Taxonomy" id="8262"/>
    <lineage>
        <taxon>Eukaryota</taxon>
        <taxon>Metazoa</taxon>
        <taxon>Chordata</taxon>
        <taxon>Craniata</taxon>
        <taxon>Vertebrata</taxon>
        <taxon>Euteleostomi</taxon>
        <taxon>Actinopterygii</taxon>
        <taxon>Neopterygii</taxon>
        <taxon>Teleostei</taxon>
        <taxon>Neoteleostei</taxon>
        <taxon>Acanthomorphata</taxon>
        <taxon>Carangaria</taxon>
        <taxon>Pleuronectiformes</taxon>
        <taxon>Pleuronectoidei</taxon>
        <taxon>Pleuronectidae</taxon>
        <taxon>Pleuronectes</taxon>
    </lineage>
</organism>
<protein>
    <submittedName>
        <fullName evidence="1">Uncharacterized protein</fullName>
    </submittedName>
</protein>
<name>A0A9N7VMX5_PLEPL</name>
<dbReference type="AlphaFoldDB" id="A0A9N7VMX5"/>
<keyword evidence="2" id="KW-1185">Reference proteome</keyword>
<dbReference type="EMBL" id="CADEAL010004243">
    <property type="protein sequence ID" value="CAB1455181.1"/>
    <property type="molecule type" value="Genomic_DNA"/>
</dbReference>
<reference evidence="1" key="1">
    <citation type="submission" date="2020-03" db="EMBL/GenBank/DDBJ databases">
        <authorList>
            <person name="Weist P."/>
        </authorList>
    </citation>
    <scope>NUCLEOTIDE SEQUENCE</scope>
</reference>
<accession>A0A9N7VMX5</accession>